<evidence type="ECO:0000313" key="4">
    <source>
        <dbReference type="Proteomes" id="UP000807769"/>
    </source>
</evidence>
<evidence type="ECO:0000256" key="1">
    <source>
        <dbReference type="SAM" id="MobiDB-lite"/>
    </source>
</evidence>
<organism evidence="3 4">
    <name type="scientific">Suillus subaureus</name>
    <dbReference type="NCBI Taxonomy" id="48587"/>
    <lineage>
        <taxon>Eukaryota</taxon>
        <taxon>Fungi</taxon>
        <taxon>Dikarya</taxon>
        <taxon>Basidiomycota</taxon>
        <taxon>Agaricomycotina</taxon>
        <taxon>Agaricomycetes</taxon>
        <taxon>Agaricomycetidae</taxon>
        <taxon>Boletales</taxon>
        <taxon>Suillineae</taxon>
        <taxon>Suillaceae</taxon>
        <taxon>Suillus</taxon>
    </lineage>
</organism>
<feature type="region of interest" description="Disordered" evidence="1">
    <location>
        <begin position="152"/>
        <end position="189"/>
    </location>
</feature>
<gene>
    <name evidence="3" type="ORF">BJ212DRAFT_1588642</name>
</gene>
<sequence>MFHGVLQLMTLLTLKLVSASLYPIQPIQNTVYYSGQSALTKWIDDGTYPLLTDMGGITIELYCDSDTYLATLARNVTPGAMSCQLDIPRSVVYDGSNFTLRYITNTPYDMIIYSADFRIAVQGDSLPTATHLNASSVTSSSSTTSENLFFQATTTPSSSSGSTPSPSLTNLAIPPLRPGDVGNIDQPSRSRLGNAAGRIDIEKLKFRVVFILWPALLGVTMAL</sequence>
<feature type="compositionally biased region" description="Low complexity" evidence="1">
    <location>
        <begin position="153"/>
        <end position="167"/>
    </location>
</feature>
<dbReference type="RefSeq" id="XP_041191428.1">
    <property type="nucleotide sequence ID" value="XM_041342438.1"/>
</dbReference>
<dbReference type="OrthoDB" id="3250770at2759"/>
<feature type="chain" id="PRO_5040381112" evidence="2">
    <location>
        <begin position="20"/>
        <end position="223"/>
    </location>
</feature>
<keyword evidence="4" id="KW-1185">Reference proteome</keyword>
<accession>A0A9P7E893</accession>
<proteinExistence type="predicted"/>
<keyword evidence="2" id="KW-0732">Signal</keyword>
<evidence type="ECO:0000313" key="3">
    <source>
        <dbReference type="EMBL" id="KAG1813667.1"/>
    </source>
</evidence>
<reference evidence="3" key="1">
    <citation type="journal article" date="2020" name="New Phytol.">
        <title>Comparative genomics reveals dynamic genome evolution in host specialist ectomycorrhizal fungi.</title>
        <authorList>
            <person name="Lofgren L.A."/>
            <person name="Nguyen N.H."/>
            <person name="Vilgalys R."/>
            <person name="Ruytinx J."/>
            <person name="Liao H.L."/>
            <person name="Branco S."/>
            <person name="Kuo A."/>
            <person name="LaButti K."/>
            <person name="Lipzen A."/>
            <person name="Andreopoulos W."/>
            <person name="Pangilinan J."/>
            <person name="Riley R."/>
            <person name="Hundley H."/>
            <person name="Na H."/>
            <person name="Barry K."/>
            <person name="Grigoriev I.V."/>
            <person name="Stajich J.E."/>
            <person name="Kennedy P.G."/>
        </authorList>
    </citation>
    <scope>NUCLEOTIDE SEQUENCE</scope>
    <source>
        <strain evidence="3">MN1</strain>
    </source>
</reference>
<dbReference type="GeneID" id="64636454"/>
<feature type="signal peptide" evidence="2">
    <location>
        <begin position="1"/>
        <end position="19"/>
    </location>
</feature>
<dbReference type="Proteomes" id="UP000807769">
    <property type="component" value="Unassembled WGS sequence"/>
</dbReference>
<dbReference type="AlphaFoldDB" id="A0A9P7E893"/>
<protein>
    <submittedName>
        <fullName evidence="3">Uncharacterized protein</fullName>
    </submittedName>
</protein>
<name>A0A9P7E893_9AGAM</name>
<dbReference type="EMBL" id="JABBWG010000023">
    <property type="protein sequence ID" value="KAG1813667.1"/>
    <property type="molecule type" value="Genomic_DNA"/>
</dbReference>
<evidence type="ECO:0000256" key="2">
    <source>
        <dbReference type="SAM" id="SignalP"/>
    </source>
</evidence>
<comment type="caution">
    <text evidence="3">The sequence shown here is derived from an EMBL/GenBank/DDBJ whole genome shotgun (WGS) entry which is preliminary data.</text>
</comment>